<dbReference type="EMBL" id="BARW01017760">
    <property type="protein sequence ID" value="GAI91066.1"/>
    <property type="molecule type" value="Genomic_DNA"/>
</dbReference>
<sequence length="153" mass="16326">MIVGDPFAAFRPSYGNLVPGETYTLSFEIDGGDHVIRRLLTQTRIKMALKKERLKVLSSYWPSDTMLDVVVQVDEDVRVQEAGWAGATVFVAVAGAAASSVFLTLGYASGPLVKVVQHGVEAIEEAGPVAKFGIGIGLVALATAAAWFIFKRA</sequence>
<keyword evidence="1" id="KW-0472">Membrane</keyword>
<keyword evidence="1" id="KW-0812">Transmembrane</keyword>
<feature type="transmembrane region" description="Helical" evidence="1">
    <location>
        <begin position="84"/>
        <end position="109"/>
    </location>
</feature>
<proteinExistence type="predicted"/>
<evidence type="ECO:0000256" key="1">
    <source>
        <dbReference type="SAM" id="Phobius"/>
    </source>
</evidence>
<organism evidence="2">
    <name type="scientific">marine sediment metagenome</name>
    <dbReference type="NCBI Taxonomy" id="412755"/>
    <lineage>
        <taxon>unclassified sequences</taxon>
        <taxon>metagenomes</taxon>
        <taxon>ecological metagenomes</taxon>
    </lineage>
</organism>
<protein>
    <submittedName>
        <fullName evidence="2">Uncharacterized protein</fullName>
    </submittedName>
</protein>
<name>X1TI82_9ZZZZ</name>
<feature type="non-terminal residue" evidence="2">
    <location>
        <position position="153"/>
    </location>
</feature>
<accession>X1TI82</accession>
<dbReference type="AlphaFoldDB" id="X1TI82"/>
<gene>
    <name evidence="2" type="ORF">S12H4_30593</name>
</gene>
<feature type="transmembrane region" description="Helical" evidence="1">
    <location>
        <begin position="129"/>
        <end position="150"/>
    </location>
</feature>
<evidence type="ECO:0000313" key="2">
    <source>
        <dbReference type="EMBL" id="GAI91066.1"/>
    </source>
</evidence>
<comment type="caution">
    <text evidence="2">The sequence shown here is derived from an EMBL/GenBank/DDBJ whole genome shotgun (WGS) entry which is preliminary data.</text>
</comment>
<keyword evidence="1" id="KW-1133">Transmembrane helix</keyword>
<reference evidence="2" key="1">
    <citation type="journal article" date="2014" name="Front. Microbiol.">
        <title>High frequency of phylogenetically diverse reductive dehalogenase-homologous genes in deep subseafloor sedimentary metagenomes.</title>
        <authorList>
            <person name="Kawai M."/>
            <person name="Futagami T."/>
            <person name="Toyoda A."/>
            <person name="Takaki Y."/>
            <person name="Nishi S."/>
            <person name="Hori S."/>
            <person name="Arai W."/>
            <person name="Tsubouchi T."/>
            <person name="Morono Y."/>
            <person name="Uchiyama I."/>
            <person name="Ito T."/>
            <person name="Fujiyama A."/>
            <person name="Inagaki F."/>
            <person name="Takami H."/>
        </authorList>
    </citation>
    <scope>NUCLEOTIDE SEQUENCE</scope>
    <source>
        <strain evidence="2">Expedition CK06-06</strain>
    </source>
</reference>